<dbReference type="EMBL" id="CAMAPE010000048">
    <property type="protein sequence ID" value="CAH9106064.1"/>
    <property type="molecule type" value="Genomic_DNA"/>
</dbReference>
<protein>
    <recommendedName>
        <fullName evidence="2">OTU domain-containing protein</fullName>
    </recommendedName>
</protein>
<dbReference type="AlphaFoldDB" id="A0A9P1EHP8"/>
<dbReference type="PANTHER" id="PTHR12419">
    <property type="entry name" value="OTU DOMAIN CONTAINING PROTEIN"/>
    <property type="match status" value="1"/>
</dbReference>
<evidence type="ECO:0000313" key="3">
    <source>
        <dbReference type="EMBL" id="CAH9106064.1"/>
    </source>
</evidence>
<dbReference type="SUPFAM" id="SSF54001">
    <property type="entry name" value="Cysteine proteinases"/>
    <property type="match status" value="1"/>
</dbReference>
<dbReference type="GO" id="GO:0004843">
    <property type="term" value="F:cysteine-type deubiquitinase activity"/>
    <property type="evidence" value="ECO:0007669"/>
    <property type="project" value="TreeGrafter"/>
</dbReference>
<proteinExistence type="inferred from homology"/>
<organism evidence="3 4">
    <name type="scientific">Cuscuta europaea</name>
    <name type="common">European dodder</name>
    <dbReference type="NCBI Taxonomy" id="41803"/>
    <lineage>
        <taxon>Eukaryota</taxon>
        <taxon>Viridiplantae</taxon>
        <taxon>Streptophyta</taxon>
        <taxon>Embryophyta</taxon>
        <taxon>Tracheophyta</taxon>
        <taxon>Spermatophyta</taxon>
        <taxon>Magnoliopsida</taxon>
        <taxon>eudicotyledons</taxon>
        <taxon>Gunneridae</taxon>
        <taxon>Pentapetalae</taxon>
        <taxon>asterids</taxon>
        <taxon>lamiids</taxon>
        <taxon>Solanales</taxon>
        <taxon>Convolvulaceae</taxon>
        <taxon>Cuscuteae</taxon>
        <taxon>Cuscuta</taxon>
        <taxon>Cuscuta subgen. Cuscuta</taxon>
    </lineage>
</organism>
<name>A0A9P1EHP8_CUSEU</name>
<dbReference type="Gene3D" id="3.90.70.80">
    <property type="match status" value="1"/>
</dbReference>
<dbReference type="InterPro" id="IPR038765">
    <property type="entry name" value="Papain-like_cys_pep_sf"/>
</dbReference>
<dbReference type="Proteomes" id="UP001152484">
    <property type="component" value="Unassembled WGS sequence"/>
</dbReference>
<dbReference type="InterPro" id="IPR003323">
    <property type="entry name" value="OTU_dom"/>
</dbReference>
<feature type="domain" description="OTU" evidence="2">
    <location>
        <begin position="1"/>
        <end position="94"/>
    </location>
</feature>
<evidence type="ECO:0000313" key="4">
    <source>
        <dbReference type="Proteomes" id="UP001152484"/>
    </source>
</evidence>
<reference evidence="3" key="1">
    <citation type="submission" date="2022-07" db="EMBL/GenBank/DDBJ databases">
        <authorList>
            <person name="Macas J."/>
            <person name="Novak P."/>
            <person name="Neumann P."/>
        </authorList>
    </citation>
    <scope>NUCLEOTIDE SEQUENCE</scope>
</reference>
<evidence type="ECO:0000259" key="2">
    <source>
        <dbReference type="PROSITE" id="PS50802"/>
    </source>
</evidence>
<gene>
    <name evidence="3" type="ORF">CEURO_LOCUS17172</name>
</gene>
<comment type="caution">
    <text evidence="3">The sequence shown here is derived from an EMBL/GenBank/DDBJ whole genome shotgun (WGS) entry which is preliminary data.</text>
</comment>
<keyword evidence="4" id="KW-1185">Reference proteome</keyword>
<dbReference type="GO" id="GO:0016579">
    <property type="term" value="P:protein deubiquitination"/>
    <property type="evidence" value="ECO:0007669"/>
    <property type="project" value="TreeGrafter"/>
</dbReference>
<evidence type="ECO:0000256" key="1">
    <source>
        <dbReference type="ARBA" id="ARBA00010407"/>
    </source>
</evidence>
<comment type="similarity">
    <text evidence="1">Belongs to the peptidase C85 family.</text>
</comment>
<dbReference type="PROSITE" id="PS50802">
    <property type="entry name" value="OTU"/>
    <property type="match status" value="1"/>
</dbReference>
<dbReference type="OrthoDB" id="415023at2759"/>
<accession>A0A9P1EHP8</accession>
<dbReference type="InterPro" id="IPR050704">
    <property type="entry name" value="Peptidase_C85-like"/>
</dbReference>
<sequence length="152" mass="17606">MLECHIFVRQQVVNQLMNHPEVYDAYVPMAYGGCLKRMMEDREWGDHVILQAVANLYGVKIVGITSYKETCFIEILSRTQKSYREVHYNSIYAHEGGINHSDQGTYTSEEVNSSYSPAVASSCVGDLKVKKKKWCNFLKKKQRLRIITFFVR</sequence>
<dbReference type="PANTHER" id="PTHR12419:SF111">
    <property type="entry name" value="OVARIAN TUMOR DOMAIN-CONTAINING DEUBIQUITINATING ENZYME 9"/>
    <property type="match status" value="1"/>
</dbReference>